<keyword evidence="1" id="KW-1133">Transmembrane helix</keyword>
<proteinExistence type="predicted"/>
<accession>A0A543IMN6</accession>
<dbReference type="AlphaFoldDB" id="A0A543IMN6"/>
<sequence length="146" mass="15177">MGLILRLLVAAGLAVDACVHWVFAPDMAFVEGGAIGGDVLFRAQASVAGIVAAVILVHAVRWTYALAFLVAASAVGALLLYSYADVGVLGPLPAMHEPVWYFEKTLSLVGEGVAALAALTGLLTAGRGRRASEAAVPRRREPVDRP</sequence>
<gene>
    <name evidence="2" type="ORF">FHX41_5575</name>
</gene>
<keyword evidence="1" id="KW-0472">Membrane</keyword>
<evidence type="ECO:0000313" key="2">
    <source>
        <dbReference type="EMBL" id="TQM71799.1"/>
    </source>
</evidence>
<keyword evidence="3" id="KW-1185">Reference proteome</keyword>
<evidence type="ECO:0008006" key="4">
    <source>
        <dbReference type="Google" id="ProtNLM"/>
    </source>
</evidence>
<keyword evidence="1" id="KW-0812">Transmembrane</keyword>
<dbReference type="RefSeq" id="WP_141973373.1">
    <property type="nucleotide sequence ID" value="NZ_VFPO01000001.1"/>
</dbReference>
<organism evidence="2 3">
    <name type="scientific">Actinomadura hallensis</name>
    <dbReference type="NCBI Taxonomy" id="337895"/>
    <lineage>
        <taxon>Bacteria</taxon>
        <taxon>Bacillati</taxon>
        <taxon>Actinomycetota</taxon>
        <taxon>Actinomycetes</taxon>
        <taxon>Streptosporangiales</taxon>
        <taxon>Thermomonosporaceae</taxon>
        <taxon>Actinomadura</taxon>
    </lineage>
</organism>
<comment type="caution">
    <text evidence="2">The sequence shown here is derived from an EMBL/GenBank/DDBJ whole genome shotgun (WGS) entry which is preliminary data.</text>
</comment>
<dbReference type="EMBL" id="VFPO01000001">
    <property type="protein sequence ID" value="TQM71799.1"/>
    <property type="molecule type" value="Genomic_DNA"/>
</dbReference>
<evidence type="ECO:0000256" key="1">
    <source>
        <dbReference type="SAM" id="Phobius"/>
    </source>
</evidence>
<protein>
    <recommendedName>
        <fullName evidence="4">Membrane protein YkgB</fullName>
    </recommendedName>
</protein>
<feature type="transmembrane region" description="Helical" evidence="1">
    <location>
        <begin position="41"/>
        <end position="57"/>
    </location>
</feature>
<feature type="transmembrane region" description="Helical" evidence="1">
    <location>
        <begin position="104"/>
        <end position="123"/>
    </location>
</feature>
<dbReference type="Proteomes" id="UP000316706">
    <property type="component" value="Unassembled WGS sequence"/>
</dbReference>
<name>A0A543IMN6_9ACTN</name>
<reference evidence="2 3" key="1">
    <citation type="submission" date="2019-06" db="EMBL/GenBank/DDBJ databases">
        <title>Sequencing the genomes of 1000 actinobacteria strains.</title>
        <authorList>
            <person name="Klenk H.-P."/>
        </authorList>
    </citation>
    <scope>NUCLEOTIDE SEQUENCE [LARGE SCALE GENOMIC DNA]</scope>
    <source>
        <strain evidence="2 3">DSM 45043</strain>
    </source>
</reference>
<dbReference type="OrthoDB" id="3297181at2"/>
<evidence type="ECO:0000313" key="3">
    <source>
        <dbReference type="Proteomes" id="UP000316706"/>
    </source>
</evidence>
<feature type="transmembrane region" description="Helical" evidence="1">
    <location>
        <begin position="64"/>
        <end position="84"/>
    </location>
</feature>